<dbReference type="InterPro" id="IPR003439">
    <property type="entry name" value="ABC_transporter-like_ATP-bd"/>
</dbReference>
<gene>
    <name evidence="8" type="ORF">C5C04_08545</name>
</gene>
<sequence length="352" mass="39069">MPSDANGLDHLRRSPVSRAPASGGSFDRRAPRPQSAPKQRNTHGPADQTGPNTEVSYRSGSILSGSISFRRVTQRFGATTVFQDDSFELSSGLTFLVGRNGAGKSTLIRLATGLQRPDAGEIRIFSDRTRSITQETKRRFGLQLQNDAFLKSVRVREYVDLYRTMYLTRTSAPTVDLTEVADLLDIASIAGAYAAALSGGQKKRLSLFLAIIGRKELLILDEPTAGIDIDVTDRIMRVIRLLQRQNIDLLVSSHDLSEFFEIADNVLVVDHGIQFDGSRAEFLATYGYTHKVIVPTRSPQVGLPWVQHEDGISYFAFSGEELREFFPDQPLVATTAKDLYQLATRADDRRMT</sequence>
<evidence type="ECO:0000313" key="8">
    <source>
        <dbReference type="EMBL" id="PPF13869.1"/>
    </source>
</evidence>
<dbReference type="InterPro" id="IPR003593">
    <property type="entry name" value="AAA+_ATPase"/>
</dbReference>
<evidence type="ECO:0000256" key="6">
    <source>
        <dbReference type="SAM" id="MobiDB-lite"/>
    </source>
</evidence>
<evidence type="ECO:0000256" key="4">
    <source>
        <dbReference type="ARBA" id="ARBA00022840"/>
    </source>
</evidence>
<dbReference type="GO" id="GO:0046677">
    <property type="term" value="P:response to antibiotic"/>
    <property type="evidence" value="ECO:0007669"/>
    <property type="project" value="UniProtKB-KW"/>
</dbReference>
<accession>A0ABD6W919</accession>
<dbReference type="CDD" id="cd03230">
    <property type="entry name" value="ABC_DR_subfamily_A"/>
    <property type="match status" value="1"/>
</dbReference>
<keyword evidence="4 8" id="KW-0067">ATP-binding</keyword>
<keyword evidence="2" id="KW-0813">Transport</keyword>
<feature type="domain" description="ABC transporter" evidence="7">
    <location>
        <begin position="67"/>
        <end position="296"/>
    </location>
</feature>
<dbReference type="PROSITE" id="PS50893">
    <property type="entry name" value="ABC_TRANSPORTER_2"/>
    <property type="match status" value="1"/>
</dbReference>
<dbReference type="KEGG" id="rry:C1O28_09640"/>
<dbReference type="GO" id="GO:0005886">
    <property type="term" value="C:plasma membrane"/>
    <property type="evidence" value="ECO:0007669"/>
    <property type="project" value="UniProtKB-SubCell"/>
</dbReference>
<dbReference type="Gene3D" id="3.40.50.300">
    <property type="entry name" value="P-loop containing nucleotide triphosphate hydrolases"/>
    <property type="match status" value="1"/>
</dbReference>
<dbReference type="EMBL" id="PSUL01000017">
    <property type="protein sequence ID" value="PPF13869.1"/>
    <property type="molecule type" value="Genomic_DNA"/>
</dbReference>
<comment type="subcellular location">
    <subcellularLocation>
        <location evidence="1">Cell membrane</location>
        <topology evidence="1">Peripheral membrane protein</topology>
    </subcellularLocation>
</comment>
<dbReference type="Proteomes" id="UP000237881">
    <property type="component" value="Unassembled WGS sequence"/>
</dbReference>
<evidence type="ECO:0000259" key="7">
    <source>
        <dbReference type="PROSITE" id="PS50893"/>
    </source>
</evidence>
<evidence type="ECO:0000256" key="2">
    <source>
        <dbReference type="ARBA" id="ARBA00022448"/>
    </source>
</evidence>
<organism evidence="8 9">
    <name type="scientific">Rathayibacter rathayi</name>
    <name type="common">Corynebacterium rathayi</name>
    <dbReference type="NCBI Taxonomy" id="33887"/>
    <lineage>
        <taxon>Bacteria</taxon>
        <taxon>Bacillati</taxon>
        <taxon>Actinomycetota</taxon>
        <taxon>Actinomycetes</taxon>
        <taxon>Micrococcales</taxon>
        <taxon>Microbacteriaceae</taxon>
        <taxon>Rathayibacter</taxon>
    </lineage>
</organism>
<dbReference type="GO" id="GO:0005524">
    <property type="term" value="F:ATP binding"/>
    <property type="evidence" value="ECO:0007669"/>
    <property type="project" value="UniProtKB-KW"/>
</dbReference>
<dbReference type="InterPro" id="IPR050763">
    <property type="entry name" value="ABC_transporter_ATP-binding"/>
</dbReference>
<evidence type="ECO:0000256" key="3">
    <source>
        <dbReference type="ARBA" id="ARBA00022741"/>
    </source>
</evidence>
<dbReference type="InterPro" id="IPR027417">
    <property type="entry name" value="P-loop_NTPase"/>
</dbReference>
<evidence type="ECO:0000313" key="9">
    <source>
        <dbReference type="Proteomes" id="UP000237881"/>
    </source>
</evidence>
<evidence type="ECO:0000256" key="1">
    <source>
        <dbReference type="ARBA" id="ARBA00004202"/>
    </source>
</evidence>
<evidence type="ECO:0000256" key="5">
    <source>
        <dbReference type="ARBA" id="ARBA00023251"/>
    </source>
</evidence>
<feature type="region of interest" description="Disordered" evidence="6">
    <location>
        <begin position="1"/>
        <end position="57"/>
    </location>
</feature>
<keyword evidence="3" id="KW-0547">Nucleotide-binding</keyword>
<protein>
    <submittedName>
        <fullName evidence="8">ABC transporter ATP-binding protein</fullName>
    </submittedName>
</protein>
<dbReference type="PANTHER" id="PTHR42711:SF17">
    <property type="entry name" value="ABC TRANSPORTER ATP-BINDING PROTEIN"/>
    <property type="match status" value="1"/>
</dbReference>
<dbReference type="Pfam" id="PF00005">
    <property type="entry name" value="ABC_tran"/>
    <property type="match status" value="1"/>
</dbReference>
<dbReference type="SUPFAM" id="SSF52540">
    <property type="entry name" value="P-loop containing nucleoside triphosphate hydrolases"/>
    <property type="match status" value="1"/>
</dbReference>
<keyword evidence="5" id="KW-0046">Antibiotic resistance</keyword>
<dbReference type="PANTHER" id="PTHR42711">
    <property type="entry name" value="ABC TRANSPORTER ATP-BINDING PROTEIN"/>
    <property type="match status" value="1"/>
</dbReference>
<comment type="caution">
    <text evidence="8">The sequence shown here is derived from an EMBL/GenBank/DDBJ whole genome shotgun (WGS) entry which is preliminary data.</text>
</comment>
<proteinExistence type="predicted"/>
<name>A0ABD6W919_RATRA</name>
<dbReference type="SMART" id="SM00382">
    <property type="entry name" value="AAA"/>
    <property type="match status" value="1"/>
</dbReference>
<reference evidence="8 9" key="1">
    <citation type="submission" date="2018-02" db="EMBL/GenBank/DDBJ databases">
        <title>Bacteriophage NCPPB3778 and a type I-E CRISPR drive the evolution of the US Biological Select Agent, Rathayibacter toxicus.</title>
        <authorList>
            <person name="Davis E.W.II."/>
            <person name="Tabima J.F."/>
            <person name="Weisberg A.J."/>
            <person name="Lopes L.D."/>
            <person name="Wiseman M.S."/>
            <person name="Wiseman M.S."/>
            <person name="Pupko T."/>
            <person name="Belcher M.S."/>
            <person name="Sechler A.J."/>
            <person name="Tancos M.A."/>
            <person name="Schroeder B.K."/>
            <person name="Murray T.D."/>
            <person name="Luster D.G."/>
            <person name="Schneider W.L."/>
            <person name="Rogers E."/>
            <person name="Andreote F.D."/>
            <person name="Grunwald N.J."/>
            <person name="Putnam M.L."/>
            <person name="Chang J.H."/>
        </authorList>
    </citation>
    <scope>NUCLEOTIDE SEQUENCE [LARGE SCALE GENOMIC DNA]</scope>
    <source>
        <strain evidence="8 9">AY1I9</strain>
    </source>
</reference>
<dbReference type="AlphaFoldDB" id="A0ABD6W919"/>